<gene>
    <name evidence="2" type="ORF">H5V44_00110</name>
</gene>
<dbReference type="GO" id="GO:0016740">
    <property type="term" value="F:transferase activity"/>
    <property type="evidence" value="ECO:0007669"/>
    <property type="project" value="UniProtKB-KW"/>
</dbReference>
<evidence type="ECO:0000259" key="1">
    <source>
        <dbReference type="Pfam" id="PF00884"/>
    </source>
</evidence>
<dbReference type="AlphaFoldDB" id="A0A7J9SCT3"/>
<proteinExistence type="predicted"/>
<dbReference type="CDD" id="cd16148">
    <property type="entry name" value="sulfatase_like"/>
    <property type="match status" value="1"/>
</dbReference>
<protein>
    <submittedName>
        <fullName evidence="2">Sulfatase-like hydrolase/transferase</fullName>
    </submittedName>
</protein>
<dbReference type="GO" id="GO:0016787">
    <property type="term" value="F:hydrolase activity"/>
    <property type="evidence" value="ECO:0007669"/>
    <property type="project" value="UniProtKB-KW"/>
</dbReference>
<sequence>MTDDQNIILVSWDSVRADHLHIYGYERNTAPRLSEIAADGLLFEDVQVPAVGTPASFTGMFTGEHGSGSMEEPNPKHWQKANEDRVMLPELLSEEGYYTGGFHYNALMSGHFGWNRGWDEYEDHLWVEDNDTESGWRSKLYDTLDELGVANFVVDLKRTVQGELPARWEAMWDDIREFIDTAPEPFFLWILLIDTHHPWYAPPEYHEWNQPGVRTTYALNYAMRRYRNLVGERRPSIVNAYDNTIRYADEFVRQLETELEESGYDEAPLIIHSDHGDELGEHGNYGHRPLMYDTVTRVPLVMKNVGETGRILGPTTLLDLGSTILDLAGSDRRIANRPSLLGEERMDRDYVTVQNILDSDRRTAAAVGEEWKVLYHPEGDWGAKSFPEGSWEAYYRPDDPLERENRWGEHPEFLEEALRGQLSGEVAAVDGDDEMTQETRERLRELGYIE</sequence>
<dbReference type="SUPFAM" id="SSF53649">
    <property type="entry name" value="Alkaline phosphatase-like"/>
    <property type="match status" value="1"/>
</dbReference>
<dbReference type="EMBL" id="JACKXD010000001">
    <property type="protein sequence ID" value="MBB6644724.1"/>
    <property type="molecule type" value="Genomic_DNA"/>
</dbReference>
<dbReference type="InterPro" id="IPR017850">
    <property type="entry name" value="Alkaline_phosphatase_core_sf"/>
</dbReference>
<accession>A0A7J9SCT3</accession>
<dbReference type="Proteomes" id="UP000546257">
    <property type="component" value="Unassembled WGS sequence"/>
</dbReference>
<evidence type="ECO:0000313" key="2">
    <source>
        <dbReference type="EMBL" id="MBB6644724.1"/>
    </source>
</evidence>
<keyword evidence="2" id="KW-0808">Transferase</keyword>
<evidence type="ECO:0000313" key="3">
    <source>
        <dbReference type="Proteomes" id="UP000546257"/>
    </source>
</evidence>
<dbReference type="PANTHER" id="PTHR43751:SF3">
    <property type="entry name" value="SULFATASE N-TERMINAL DOMAIN-CONTAINING PROTEIN"/>
    <property type="match status" value="1"/>
</dbReference>
<comment type="caution">
    <text evidence="2">The sequence shown here is derived from an EMBL/GenBank/DDBJ whole genome shotgun (WGS) entry which is preliminary data.</text>
</comment>
<keyword evidence="3" id="KW-1185">Reference proteome</keyword>
<dbReference type="Gene3D" id="3.40.720.10">
    <property type="entry name" value="Alkaline Phosphatase, subunit A"/>
    <property type="match status" value="1"/>
</dbReference>
<reference evidence="2 3" key="1">
    <citation type="submission" date="2020-08" db="EMBL/GenBank/DDBJ databases">
        <authorList>
            <person name="Seo M.-J."/>
        </authorList>
    </citation>
    <scope>NUCLEOTIDE SEQUENCE [LARGE SCALE GENOMIC DNA]</scope>
    <source>
        <strain evidence="2 3">MBLA0160</strain>
    </source>
</reference>
<dbReference type="Pfam" id="PF00884">
    <property type="entry name" value="Sulfatase"/>
    <property type="match status" value="1"/>
</dbReference>
<dbReference type="InterPro" id="IPR052701">
    <property type="entry name" value="GAG_Ulvan_Degrading_Sulfatases"/>
</dbReference>
<dbReference type="InterPro" id="IPR000917">
    <property type="entry name" value="Sulfatase_N"/>
</dbReference>
<keyword evidence="2" id="KW-0378">Hydrolase</keyword>
<dbReference type="RefSeq" id="WP_185191114.1">
    <property type="nucleotide sequence ID" value="NZ_JACKXD010000001.1"/>
</dbReference>
<name>A0A7J9SCT3_9EURY</name>
<feature type="domain" description="Sulfatase N-terminal" evidence="1">
    <location>
        <begin position="5"/>
        <end position="329"/>
    </location>
</feature>
<dbReference type="PANTHER" id="PTHR43751">
    <property type="entry name" value="SULFATASE"/>
    <property type="match status" value="1"/>
</dbReference>
<organism evidence="2 3">
    <name type="scientific">Halobellus ruber</name>
    <dbReference type="NCBI Taxonomy" id="2761102"/>
    <lineage>
        <taxon>Archaea</taxon>
        <taxon>Methanobacteriati</taxon>
        <taxon>Methanobacteriota</taxon>
        <taxon>Stenosarchaea group</taxon>
        <taxon>Halobacteria</taxon>
        <taxon>Halobacteriales</taxon>
        <taxon>Haloferacaceae</taxon>
        <taxon>Halobellus</taxon>
    </lineage>
</organism>